<evidence type="ECO:0000313" key="5">
    <source>
        <dbReference type="Proteomes" id="UP000008138"/>
    </source>
</evidence>
<dbReference type="GO" id="GO:0006508">
    <property type="term" value="P:proteolysis"/>
    <property type="evidence" value="ECO:0007669"/>
    <property type="project" value="InterPro"/>
</dbReference>
<reference key="2">
    <citation type="submission" date="2011-03" db="EMBL/GenBank/DDBJ databases">
        <title>Complete genome sequence of the thermoacidophilic crenarchaeon Thermoproteus uzoniensis 768-20.</title>
        <authorList>
            <person name="Mardanov A.V."/>
            <person name="Gumerov V.M."/>
            <person name="Beletsky A.V."/>
            <person name="Prokofeva M.I."/>
            <person name="Bonch-Osmolovskaya E.A."/>
            <person name="Ravin N.V."/>
            <person name="Skryabin K.G."/>
        </authorList>
    </citation>
    <scope>NUCLEOTIDE SEQUENCE</scope>
    <source>
        <strain>768-20</strain>
    </source>
</reference>
<dbReference type="GO" id="GO:0016020">
    <property type="term" value="C:membrane"/>
    <property type="evidence" value="ECO:0007669"/>
    <property type="project" value="UniProtKB-SubCell"/>
</dbReference>
<dbReference type="OrthoDB" id="15525at2157"/>
<protein>
    <submittedName>
        <fullName evidence="4">Peptidase S16, lon domain protein</fullName>
    </submittedName>
</protein>
<dbReference type="HOGENOM" id="CLU_488884_0_0_2"/>
<dbReference type="GO" id="GO:0004252">
    <property type="term" value="F:serine-type endopeptidase activity"/>
    <property type="evidence" value="ECO:0007669"/>
    <property type="project" value="InterPro"/>
</dbReference>
<keyword evidence="5" id="KW-1185">Reference proteome</keyword>
<dbReference type="GeneID" id="10361074"/>
<dbReference type="Pfam" id="PF05362">
    <property type="entry name" value="Lon_C"/>
    <property type="match status" value="1"/>
</dbReference>
<dbReference type="InterPro" id="IPR008269">
    <property type="entry name" value="Lon_proteolytic"/>
</dbReference>
<dbReference type="KEGG" id="tuz:TUZN_1553"/>
<dbReference type="InterPro" id="IPR014721">
    <property type="entry name" value="Ribsml_uS5_D2-typ_fold_subgr"/>
</dbReference>
<dbReference type="MEROPS" id="S16.A12"/>
<evidence type="ECO:0000313" key="4">
    <source>
        <dbReference type="EMBL" id="AEA13021.1"/>
    </source>
</evidence>
<proteinExistence type="predicted"/>
<dbReference type="GO" id="GO:0004176">
    <property type="term" value="F:ATP-dependent peptidase activity"/>
    <property type="evidence" value="ECO:0007669"/>
    <property type="project" value="InterPro"/>
</dbReference>
<feature type="domain" description="Lon proteolytic" evidence="3">
    <location>
        <begin position="38"/>
        <end position="182"/>
    </location>
</feature>
<dbReference type="EMBL" id="CP002590">
    <property type="protein sequence ID" value="AEA13021.1"/>
    <property type="molecule type" value="Genomic_DNA"/>
</dbReference>
<keyword evidence="2" id="KW-0472">Membrane</keyword>
<evidence type="ECO:0000256" key="1">
    <source>
        <dbReference type="ARBA" id="ARBA00004141"/>
    </source>
</evidence>
<dbReference type="InterPro" id="IPR027065">
    <property type="entry name" value="Lon_Prtase"/>
</dbReference>
<dbReference type="GO" id="GO:0005524">
    <property type="term" value="F:ATP binding"/>
    <property type="evidence" value="ECO:0007669"/>
    <property type="project" value="InterPro"/>
</dbReference>
<dbReference type="AlphaFoldDB" id="F2L294"/>
<sequence length="569" mass="60044">MRWTYVVVALLAVALAATALTLAPLRPGQTMRVVGTATINALAVSSGGGGAVVPIEVTLLYPGNGRAYVAGVPEAGEGFGPSAQVALYVAARLAGVSAANYTALLRVTGLEANVGGPSASGYITAALFALMKGLPLRNDTAMTGIILPDGTIGWVGGVGDKVAAAAQNGIKRVLVPLGEQGQAKGVRGVQVIPVATIQQAIYYLTGYNVTSPYGPSYLNTTVFNKVSRYLYEQVLAIYRNATGTSANAYVNMSAVSSLAARGQYYTAASLLFNGIYKYYLSQVSSGALSANALSSKALELTKNYEKLANNITITSNNLGIIIGIYERIYQIYQQANSSSPDVAFMYARAVTLPPWINAAEMLAYGRVINESSLSDMAETYLEYAYVMYSYVITTYGSQLPPDLATELQQSLQLAESLYSSKHYLASLAASLDTISLAENALASPGADSLAPVERQTAFENIYRAAACGSPNILPLSYIQFGDYYMNSDTTTALYMYEEASMYAAAIGDILCSSNATYIIVKAPSNISTLAPPPAITASAQTGFSAANYIISIILIVFVISVIIVSAKKR</sequence>
<keyword evidence="2" id="KW-0812">Transmembrane</keyword>
<dbReference type="GO" id="GO:0030163">
    <property type="term" value="P:protein catabolic process"/>
    <property type="evidence" value="ECO:0007669"/>
    <property type="project" value="InterPro"/>
</dbReference>
<comment type="subcellular location">
    <subcellularLocation>
        <location evidence="1">Membrane</location>
        <topology evidence="1">Multi-pass membrane protein</topology>
    </subcellularLocation>
</comment>
<accession>F2L294</accession>
<name>F2L294_THEU7</name>
<evidence type="ECO:0000259" key="3">
    <source>
        <dbReference type="Pfam" id="PF05362"/>
    </source>
</evidence>
<gene>
    <name evidence="4" type="ordered locus">TUZN_1553</name>
</gene>
<evidence type="ECO:0000256" key="2">
    <source>
        <dbReference type="SAM" id="Phobius"/>
    </source>
</evidence>
<organism evidence="4 5">
    <name type="scientific">Thermoproteus uzoniensis (strain 768-20)</name>
    <dbReference type="NCBI Taxonomy" id="999630"/>
    <lineage>
        <taxon>Archaea</taxon>
        <taxon>Thermoproteota</taxon>
        <taxon>Thermoprotei</taxon>
        <taxon>Thermoproteales</taxon>
        <taxon>Thermoproteaceae</taxon>
        <taxon>Thermoproteus</taxon>
    </lineage>
</organism>
<reference evidence="4 5" key="1">
    <citation type="journal article" date="2011" name="J. Bacteriol.">
        <title>Complete genome sequence of the thermoacidophilic crenarchaeon Thermoproteus uzoniensis 768-20.</title>
        <authorList>
            <person name="Mardanov A.V."/>
            <person name="Gumerov V.M."/>
            <person name="Beletsky A.V."/>
            <person name="Prokofeva M.I."/>
            <person name="Bonch-Osmolovskaya E.A."/>
            <person name="Ravin N.V."/>
            <person name="Skryabin K.G."/>
        </authorList>
    </citation>
    <scope>NUCLEOTIDE SEQUENCE [LARGE SCALE GENOMIC DNA]</scope>
    <source>
        <strain evidence="4 5">768-20</strain>
    </source>
</reference>
<dbReference type="SUPFAM" id="SSF54211">
    <property type="entry name" value="Ribosomal protein S5 domain 2-like"/>
    <property type="match status" value="1"/>
</dbReference>
<dbReference type="eggNOG" id="arCOG01937">
    <property type="taxonomic scope" value="Archaea"/>
</dbReference>
<dbReference type="Gene3D" id="3.30.230.10">
    <property type="match status" value="1"/>
</dbReference>
<feature type="transmembrane region" description="Helical" evidence="2">
    <location>
        <begin position="545"/>
        <end position="566"/>
    </location>
</feature>
<dbReference type="PRINTS" id="PR00830">
    <property type="entry name" value="ENDOLAPTASE"/>
</dbReference>
<keyword evidence="2" id="KW-1133">Transmembrane helix</keyword>
<dbReference type="InterPro" id="IPR020568">
    <property type="entry name" value="Ribosomal_Su5_D2-typ_SF"/>
</dbReference>
<dbReference type="Proteomes" id="UP000008138">
    <property type="component" value="Chromosome"/>
</dbReference>
<dbReference type="PANTHER" id="PTHR10046">
    <property type="entry name" value="ATP DEPENDENT LON PROTEASE FAMILY MEMBER"/>
    <property type="match status" value="1"/>
</dbReference>
<dbReference type="RefSeq" id="WP_013680356.1">
    <property type="nucleotide sequence ID" value="NC_015315.1"/>
</dbReference>